<gene>
    <name evidence="2" type="ORF">YA0853_00425</name>
</gene>
<dbReference type="EMBL" id="JAEILH010000001">
    <property type="protein sequence ID" value="MBI6622129.1"/>
    <property type="molecule type" value="Genomic_DNA"/>
</dbReference>
<accession>A0A8I1JA29</accession>
<evidence type="ECO:0000313" key="2">
    <source>
        <dbReference type="EMBL" id="MBI6622129.1"/>
    </source>
</evidence>
<comment type="caution">
    <text evidence="2">The sequence shown here is derived from an EMBL/GenBank/DDBJ whole genome shotgun (WGS) entry which is preliminary data.</text>
</comment>
<dbReference type="RefSeq" id="WP_034096012.1">
    <property type="nucleotide sequence ID" value="NZ_CAUQUF010000020.1"/>
</dbReference>
<proteinExistence type="predicted"/>
<organism evidence="2 3">
    <name type="scientific">Pseudomonas rhodesiae</name>
    <dbReference type="NCBI Taxonomy" id="76760"/>
    <lineage>
        <taxon>Bacteria</taxon>
        <taxon>Pseudomonadati</taxon>
        <taxon>Pseudomonadota</taxon>
        <taxon>Gammaproteobacteria</taxon>
        <taxon>Pseudomonadales</taxon>
        <taxon>Pseudomonadaceae</taxon>
        <taxon>Pseudomonas</taxon>
    </lineage>
</organism>
<protein>
    <submittedName>
        <fullName evidence="2">DUF1120 domain-containing protein</fullName>
    </submittedName>
</protein>
<sequence length="216" mass="23044">MNAYPIVFYSLLLLTATAHTQAASSVDLTVKGVVTPTACDPQLSGGGLIDYGKMSQQDLNLETSTRLPIKHLQVSIACTAPSRFALRMRDNREGTATVNSEIYYGLGLDNSGNRLGLYSMTFDPRNTLVDSTVTVYGTESTTGGLAWRTANLNPIDIGANSYLGFTARQGSTAGPSAIQELISTVKVQAVINARQNLDLSTDTLLDGSATLEVIYL</sequence>
<dbReference type="InterPro" id="IPR010546">
    <property type="entry name" value="DUF1120"/>
</dbReference>
<feature type="signal peptide" evidence="1">
    <location>
        <begin position="1"/>
        <end position="22"/>
    </location>
</feature>
<reference evidence="2" key="1">
    <citation type="submission" date="2020-12" db="EMBL/GenBank/DDBJ databases">
        <title>Comparative genomic insights into the epidemiology and virulence of plant pathogenic Pseudomonads from Turkey.</title>
        <authorList>
            <person name="Dillon M."/>
            <person name="Ruiz-Bedoya T."/>
            <person name="Bendalovic-Torma C."/>
            <person name="Guttman K.M."/>
            <person name="Kwak H."/>
            <person name="Middleton M.A."/>
            <person name="Wang P.W."/>
            <person name="Horuz S."/>
            <person name="Aysan Y."/>
            <person name="Guttman D.S."/>
        </authorList>
    </citation>
    <scope>NUCLEOTIDE SEQUENCE</scope>
    <source>
        <strain evidence="2">S5_IA_3a</strain>
    </source>
</reference>
<dbReference type="Proteomes" id="UP000645865">
    <property type="component" value="Unassembled WGS sequence"/>
</dbReference>
<dbReference type="AlphaFoldDB" id="A0A8I1JA29"/>
<name>A0A8I1JA29_9PSED</name>
<feature type="chain" id="PRO_5034332899" evidence="1">
    <location>
        <begin position="23"/>
        <end position="216"/>
    </location>
</feature>
<keyword evidence="1" id="KW-0732">Signal</keyword>
<dbReference type="Pfam" id="PF06551">
    <property type="entry name" value="DUF1120"/>
    <property type="match status" value="1"/>
</dbReference>
<evidence type="ECO:0000256" key="1">
    <source>
        <dbReference type="SAM" id="SignalP"/>
    </source>
</evidence>
<evidence type="ECO:0000313" key="3">
    <source>
        <dbReference type="Proteomes" id="UP000645865"/>
    </source>
</evidence>